<keyword evidence="4" id="KW-1185">Reference proteome</keyword>
<feature type="chain" id="PRO_5001910372" evidence="2">
    <location>
        <begin position="20"/>
        <end position="121"/>
    </location>
</feature>
<organism evidence="3 4">
    <name type="scientific">Alcanivorax nanhaiticus</name>
    <dbReference type="NCBI Taxonomy" id="1177154"/>
    <lineage>
        <taxon>Bacteria</taxon>
        <taxon>Pseudomonadati</taxon>
        <taxon>Pseudomonadota</taxon>
        <taxon>Gammaproteobacteria</taxon>
        <taxon>Oceanospirillales</taxon>
        <taxon>Alcanivoracaceae</taxon>
        <taxon>Alcanivorax</taxon>
    </lineage>
</organism>
<name>A0A095URN8_9GAMM</name>
<dbReference type="Gene3D" id="2.40.50.200">
    <property type="entry name" value="Bacterial OB-fold"/>
    <property type="match status" value="1"/>
</dbReference>
<dbReference type="Pfam" id="PF04076">
    <property type="entry name" value="BOF"/>
    <property type="match status" value="1"/>
</dbReference>
<dbReference type="Proteomes" id="UP000029444">
    <property type="component" value="Unassembled WGS sequence"/>
</dbReference>
<dbReference type="eggNOG" id="COG3111">
    <property type="taxonomic scope" value="Bacteria"/>
</dbReference>
<feature type="signal peptide" evidence="2">
    <location>
        <begin position="1"/>
        <end position="19"/>
    </location>
</feature>
<accession>A0A095URN8</accession>
<dbReference type="RefSeq" id="WP_035232085.1">
    <property type="nucleotide sequence ID" value="NZ_ARXV01000005.1"/>
</dbReference>
<dbReference type="PANTHER" id="PTHR36571:SF1">
    <property type="entry name" value="PROTEIN YGIW"/>
    <property type="match status" value="1"/>
</dbReference>
<evidence type="ECO:0000313" key="4">
    <source>
        <dbReference type="Proteomes" id="UP000029444"/>
    </source>
</evidence>
<gene>
    <name evidence="3" type="ORF">Y5S_01604</name>
</gene>
<evidence type="ECO:0000256" key="1">
    <source>
        <dbReference type="ARBA" id="ARBA00022729"/>
    </source>
</evidence>
<dbReference type="OrthoDB" id="598245at2"/>
<dbReference type="PATRIC" id="fig|1177154.3.peg.1633"/>
<protein>
    <submittedName>
        <fullName evidence="3">Uncharacterized protein</fullName>
    </submittedName>
</protein>
<evidence type="ECO:0000313" key="3">
    <source>
        <dbReference type="EMBL" id="KGD65170.1"/>
    </source>
</evidence>
<dbReference type="AlphaFoldDB" id="A0A095URN8"/>
<comment type="caution">
    <text evidence="3">The sequence shown here is derived from an EMBL/GenBank/DDBJ whole genome shotgun (WGS) entry which is preliminary data.</text>
</comment>
<dbReference type="PANTHER" id="PTHR36571">
    <property type="entry name" value="PROTEIN YGIW"/>
    <property type="match status" value="1"/>
</dbReference>
<keyword evidence="1 2" id="KW-0732">Signal</keyword>
<dbReference type="SUPFAM" id="SSF101756">
    <property type="entry name" value="Hypothetical protein YgiW"/>
    <property type="match status" value="1"/>
</dbReference>
<dbReference type="STRING" id="1177154.Y5S_01604"/>
<sequence length="121" mass="12978">MKKIIFASILISAAATVSAGDVIDSDSAAINQGIREGTQVRMEGEIVQSLGDERYLLRDRKGQIEIELDDKLTADRPLKSGTQVSFTGEVEHDDGRSVVEVDKIRSIKGAVGTSSTSIISN</sequence>
<reference evidence="3 4" key="1">
    <citation type="submission" date="2012-09" db="EMBL/GenBank/DDBJ databases">
        <title>Genome Sequence of alkane-degrading Bacterium Alcanivorax sp. 19-m-6.</title>
        <authorList>
            <person name="Lai Q."/>
            <person name="Shao Z."/>
        </authorList>
    </citation>
    <scope>NUCLEOTIDE SEQUENCE [LARGE SCALE GENOMIC DNA]</scope>
    <source>
        <strain evidence="3 4">19-m-6</strain>
    </source>
</reference>
<dbReference type="NCBIfam" id="NF033674">
    <property type="entry name" value="stress_OB_fold"/>
    <property type="match status" value="1"/>
</dbReference>
<dbReference type="InterPro" id="IPR036700">
    <property type="entry name" value="BOBF_sf"/>
</dbReference>
<proteinExistence type="predicted"/>
<dbReference type="EMBL" id="ARXV01000005">
    <property type="protein sequence ID" value="KGD65170.1"/>
    <property type="molecule type" value="Genomic_DNA"/>
</dbReference>
<dbReference type="InterPro" id="IPR005220">
    <property type="entry name" value="CarO-like"/>
</dbReference>
<evidence type="ECO:0000256" key="2">
    <source>
        <dbReference type="SAM" id="SignalP"/>
    </source>
</evidence>